<dbReference type="GO" id="GO:0005737">
    <property type="term" value="C:cytoplasm"/>
    <property type="evidence" value="ECO:0007669"/>
    <property type="project" value="UniProtKB-SubCell"/>
</dbReference>
<dbReference type="InterPro" id="IPR033644">
    <property type="entry name" value="Ferrochelatase_C"/>
</dbReference>
<name>A0A327KQN2_9BRAD</name>
<feature type="binding site" evidence="9">
    <location>
        <position position="254"/>
    </location>
    <ligand>
        <name>Fe(2+)</name>
        <dbReference type="ChEBI" id="CHEBI:29033"/>
    </ligand>
</feature>
<evidence type="ECO:0000256" key="4">
    <source>
        <dbReference type="ARBA" id="ARBA00023004"/>
    </source>
</evidence>
<dbReference type="InterPro" id="IPR033659">
    <property type="entry name" value="Ferrochelatase_N"/>
</dbReference>
<dbReference type="FunFam" id="3.40.50.1400:FF:000002">
    <property type="entry name" value="Ferrochelatase"/>
    <property type="match status" value="1"/>
</dbReference>
<dbReference type="AlphaFoldDB" id="A0A327KQN2"/>
<evidence type="ECO:0000256" key="11">
    <source>
        <dbReference type="SAM" id="MobiDB-lite"/>
    </source>
</evidence>
<evidence type="ECO:0000256" key="9">
    <source>
        <dbReference type="HAMAP-Rule" id="MF_00323"/>
    </source>
</evidence>
<evidence type="ECO:0000256" key="8">
    <source>
        <dbReference type="ARBA" id="ARBA00024536"/>
    </source>
</evidence>
<keyword evidence="5 9" id="KW-0350">Heme biosynthesis</keyword>
<protein>
    <recommendedName>
        <fullName evidence="9 10">Ferrochelatase</fullName>
        <ecNumber evidence="9 10">4.98.1.1</ecNumber>
    </recommendedName>
    <alternativeName>
        <fullName evidence="9">Heme synthase</fullName>
    </alternativeName>
    <alternativeName>
        <fullName evidence="9">Protoheme ferro-lyase</fullName>
    </alternativeName>
</protein>
<dbReference type="UniPathway" id="UPA00252">
    <property type="reaction ID" value="UER00325"/>
</dbReference>
<feature type="binding site" evidence="9">
    <location>
        <position position="335"/>
    </location>
    <ligand>
        <name>Fe(2+)</name>
        <dbReference type="ChEBI" id="CHEBI:29033"/>
    </ligand>
</feature>
<dbReference type="PANTHER" id="PTHR11108">
    <property type="entry name" value="FERROCHELATASE"/>
    <property type="match status" value="1"/>
</dbReference>
<feature type="region of interest" description="Disordered" evidence="11">
    <location>
        <begin position="1"/>
        <end position="56"/>
    </location>
</feature>
<keyword evidence="6 9" id="KW-0456">Lyase</keyword>
<feature type="compositionally biased region" description="Polar residues" evidence="11">
    <location>
        <begin position="1"/>
        <end position="16"/>
    </location>
</feature>
<gene>
    <name evidence="9" type="primary">hemH</name>
    <name evidence="12" type="ORF">CH338_15430</name>
</gene>
<proteinExistence type="inferred from homology"/>
<dbReference type="Proteomes" id="UP000248863">
    <property type="component" value="Unassembled WGS sequence"/>
</dbReference>
<dbReference type="PROSITE" id="PS00534">
    <property type="entry name" value="FERROCHELATASE"/>
    <property type="match status" value="1"/>
</dbReference>
<comment type="catalytic activity">
    <reaction evidence="8">
        <text>Fe-coproporphyrin III + 2 H(+) = coproporphyrin III + Fe(2+)</text>
        <dbReference type="Rhea" id="RHEA:49572"/>
        <dbReference type="ChEBI" id="CHEBI:15378"/>
        <dbReference type="ChEBI" id="CHEBI:29033"/>
        <dbReference type="ChEBI" id="CHEBI:68438"/>
        <dbReference type="ChEBI" id="CHEBI:131725"/>
        <dbReference type="EC" id="4.99.1.9"/>
    </reaction>
    <physiologicalReaction direction="right-to-left" evidence="8">
        <dbReference type="Rhea" id="RHEA:49574"/>
    </physiologicalReaction>
</comment>
<dbReference type="NCBIfam" id="TIGR00109">
    <property type="entry name" value="hemH"/>
    <property type="match status" value="1"/>
</dbReference>
<dbReference type="Gene3D" id="3.40.50.1400">
    <property type="match status" value="2"/>
</dbReference>
<evidence type="ECO:0000313" key="13">
    <source>
        <dbReference type="Proteomes" id="UP000248863"/>
    </source>
</evidence>
<evidence type="ECO:0000256" key="2">
    <source>
        <dbReference type="ARBA" id="ARBA00022490"/>
    </source>
</evidence>
<dbReference type="EMBL" id="NPEU01000171">
    <property type="protein sequence ID" value="RAI37648.1"/>
    <property type="molecule type" value="Genomic_DNA"/>
</dbReference>
<evidence type="ECO:0000256" key="3">
    <source>
        <dbReference type="ARBA" id="ARBA00022723"/>
    </source>
</evidence>
<comment type="pathway">
    <text evidence="9 10">Porphyrin-containing compound metabolism; protoheme biosynthesis; protoheme from protoporphyrin-IX: step 1/1.</text>
</comment>
<evidence type="ECO:0000256" key="7">
    <source>
        <dbReference type="ARBA" id="ARBA00023244"/>
    </source>
</evidence>
<dbReference type="InterPro" id="IPR019772">
    <property type="entry name" value="Ferrochelatase_AS"/>
</dbReference>
<keyword evidence="2 9" id="KW-0963">Cytoplasm</keyword>
<sequence length="386" mass="42779">MNESIRTPASHATTTLAPDAAYGTARSGDTRAGDRPSGGAAPSSSPRPAGHPPVKNGRIGVLIVNLGTPDGTDADSVKKYLKEFLSDRRVIEETGLIWKLVLNGIILRTRPAQKGRDYEKIWNTEKNESPLKTITRSQSDMLAATLAPVDGRLLVDWAMRYGNPSIESRLDALKAEGCDRILLVPLYPQYAAATTATVCDETFRALMRMRWQPTLRVAHPWYDDPVYIDALARSIEEELAKLSFVPDVLIASFHGIPKEYFDKGDPYYCHCAKTHRLLRERLGMDEDRFRLTFQSRFGRAEWLQPYTDMTVKALAESGVKNLAIVTPGFTSDCLETLEEIAGENAEIFHHGGGENFAALPCLNDSTAGMDVIRNVVLRELKGWVDG</sequence>
<comment type="function">
    <text evidence="9 10">Catalyzes the ferrous insertion into protoporphyrin IX.</text>
</comment>
<dbReference type="OrthoDB" id="9809741at2"/>
<evidence type="ECO:0000256" key="10">
    <source>
        <dbReference type="RuleBase" id="RU000607"/>
    </source>
</evidence>
<dbReference type="GO" id="GO:0004325">
    <property type="term" value="F:ferrochelatase activity"/>
    <property type="evidence" value="ECO:0007669"/>
    <property type="project" value="UniProtKB-UniRule"/>
</dbReference>
<keyword evidence="7 9" id="KW-0627">Porphyrin biosynthesis</keyword>
<keyword evidence="13" id="KW-1185">Reference proteome</keyword>
<evidence type="ECO:0000256" key="6">
    <source>
        <dbReference type="ARBA" id="ARBA00023239"/>
    </source>
</evidence>
<dbReference type="CDD" id="cd03411">
    <property type="entry name" value="Ferrochelatase_N"/>
    <property type="match status" value="1"/>
</dbReference>
<evidence type="ECO:0000313" key="12">
    <source>
        <dbReference type="EMBL" id="RAI37648.1"/>
    </source>
</evidence>
<comment type="subcellular location">
    <subcellularLocation>
        <location evidence="9 10">Cytoplasm</location>
    </subcellularLocation>
</comment>
<dbReference type="InterPro" id="IPR001015">
    <property type="entry name" value="Ferrochelatase"/>
</dbReference>
<dbReference type="PANTHER" id="PTHR11108:SF1">
    <property type="entry name" value="FERROCHELATASE, MITOCHONDRIAL"/>
    <property type="match status" value="1"/>
</dbReference>
<dbReference type="GO" id="GO:0006783">
    <property type="term" value="P:heme biosynthetic process"/>
    <property type="evidence" value="ECO:0007669"/>
    <property type="project" value="UniProtKB-UniRule"/>
</dbReference>
<keyword evidence="3 9" id="KW-0479">Metal-binding</keyword>
<dbReference type="SUPFAM" id="SSF53800">
    <property type="entry name" value="Chelatase"/>
    <property type="match status" value="1"/>
</dbReference>
<comment type="similarity">
    <text evidence="1 9 10">Belongs to the ferrochelatase family.</text>
</comment>
<comment type="caution">
    <text evidence="12">The sequence shown here is derived from an EMBL/GenBank/DDBJ whole genome shotgun (WGS) entry which is preliminary data.</text>
</comment>
<feature type="compositionally biased region" description="Low complexity" evidence="11">
    <location>
        <begin position="35"/>
        <end position="48"/>
    </location>
</feature>
<keyword evidence="4 9" id="KW-0408">Iron</keyword>
<dbReference type="EC" id="4.98.1.1" evidence="9 10"/>
<dbReference type="RefSeq" id="WP_111358033.1">
    <property type="nucleotide sequence ID" value="NZ_NHSK01000036.1"/>
</dbReference>
<comment type="catalytic activity">
    <reaction evidence="9 10">
        <text>heme b + 2 H(+) = protoporphyrin IX + Fe(2+)</text>
        <dbReference type="Rhea" id="RHEA:22584"/>
        <dbReference type="ChEBI" id="CHEBI:15378"/>
        <dbReference type="ChEBI" id="CHEBI:29033"/>
        <dbReference type="ChEBI" id="CHEBI:57306"/>
        <dbReference type="ChEBI" id="CHEBI:60344"/>
        <dbReference type="EC" id="4.98.1.1"/>
    </reaction>
</comment>
<dbReference type="GO" id="GO:0046872">
    <property type="term" value="F:metal ion binding"/>
    <property type="evidence" value="ECO:0007669"/>
    <property type="project" value="UniProtKB-KW"/>
</dbReference>
<evidence type="ECO:0000256" key="5">
    <source>
        <dbReference type="ARBA" id="ARBA00023133"/>
    </source>
</evidence>
<dbReference type="Pfam" id="PF00762">
    <property type="entry name" value="Ferrochelatase"/>
    <property type="match status" value="1"/>
</dbReference>
<evidence type="ECO:0000256" key="1">
    <source>
        <dbReference type="ARBA" id="ARBA00007718"/>
    </source>
</evidence>
<dbReference type="HAMAP" id="MF_00323">
    <property type="entry name" value="Ferrochelatase"/>
    <property type="match status" value="1"/>
</dbReference>
<reference evidence="12 13" key="1">
    <citation type="submission" date="2017-07" db="EMBL/GenBank/DDBJ databases">
        <title>Draft Genome Sequences of Select Purple Nonsulfur Bacteria.</title>
        <authorList>
            <person name="Lasarre B."/>
            <person name="Mckinlay J.B."/>
        </authorList>
    </citation>
    <scope>NUCLEOTIDE SEQUENCE [LARGE SCALE GENOMIC DNA]</scope>
    <source>
        <strain evidence="12 13">DSM 11907</strain>
    </source>
</reference>
<dbReference type="CDD" id="cd00419">
    <property type="entry name" value="Ferrochelatase_C"/>
    <property type="match status" value="1"/>
</dbReference>
<accession>A0A327KQN2</accession>
<organism evidence="12 13">
    <name type="scientific">Rhodoplanes elegans</name>
    <dbReference type="NCBI Taxonomy" id="29408"/>
    <lineage>
        <taxon>Bacteria</taxon>
        <taxon>Pseudomonadati</taxon>
        <taxon>Pseudomonadota</taxon>
        <taxon>Alphaproteobacteria</taxon>
        <taxon>Hyphomicrobiales</taxon>
        <taxon>Nitrobacteraceae</taxon>
        <taxon>Rhodoplanes</taxon>
    </lineage>
</organism>